<gene>
    <name evidence="2" type="ORF">pneo_cds_884</name>
</gene>
<dbReference type="Proteomes" id="UP000249287">
    <property type="component" value="Segment"/>
</dbReference>
<dbReference type="GeneID" id="36842281"/>
<feature type="compositionally biased region" description="Pro residues" evidence="1">
    <location>
        <begin position="105"/>
        <end position="114"/>
    </location>
</feature>
<sequence length="336" mass="35693">MQHVATAYDPIPRDGGTRYGTDCTRLGVGPNHKDRVRSANGRVNRHHDNDACASSSSKSDSATTAPRIRSEKSKRKRGRSNASTAPCRYATDCRGASSEQLCTHTPPPPAPRPLAPHGAATGRVSMTVGVFRHFVRTLPPKATVDLADVPPIVVTDQGRLHASRVMFPHGMTTAERFLARLGIAGPFDDLPAVPVHASSLPPHHAKQGAMPGARLCHPLQERPAKGPLPTIHDLCCETIVDQARHIYATCGPVAAANAVAELATVLASSDMLVDVALYVCGNTLVTRAVALGMLTLGESRSDIDAVYVCAAWAITPRASAGIYERRAGTEHPSHSE</sequence>
<feature type="compositionally biased region" description="Low complexity" evidence="1">
    <location>
        <begin position="51"/>
        <end position="67"/>
    </location>
</feature>
<accession>A0A2U7UDF1</accession>
<reference evidence="2" key="1">
    <citation type="journal article" date="2018" name="Nat. Commun.">
        <title>Diversity and evolution of the emerging Pandoraviridae family.</title>
        <authorList>
            <person name="Legendre M."/>
            <person name="Fabre E."/>
            <person name="Poirot O."/>
            <person name="Jeudy S."/>
            <person name="Lartigue A."/>
            <person name="Alempic J.M."/>
            <person name="Beucher L."/>
            <person name="Philippe N."/>
            <person name="Bertaux L."/>
            <person name="Christo-Foroux E."/>
            <person name="Labadie K."/>
            <person name="Coute Y."/>
            <person name="Abergel C."/>
            <person name="Claverie J.M."/>
        </authorList>
    </citation>
    <scope>NUCLEOTIDE SEQUENCE [LARGE SCALE GENOMIC DNA]</scope>
    <source>
        <strain evidence="2">Neocaledonia</strain>
    </source>
</reference>
<organism evidence="2">
    <name type="scientific">Pandoravirus neocaledonia</name>
    <dbReference type="NCBI Taxonomy" id="2107708"/>
    <lineage>
        <taxon>Viruses</taxon>
        <taxon>Pandoravirus</taxon>
    </lineage>
</organism>
<name>A0A2U7UDF1_9VIRU</name>
<dbReference type="RefSeq" id="YP_009482494.1">
    <property type="nucleotide sequence ID" value="NC_037666.1"/>
</dbReference>
<dbReference type="KEGG" id="vg:36842281"/>
<evidence type="ECO:0000256" key="1">
    <source>
        <dbReference type="SAM" id="MobiDB-lite"/>
    </source>
</evidence>
<protein>
    <submittedName>
        <fullName evidence="2">Uncharacterized protein</fullName>
    </submittedName>
</protein>
<feature type="region of interest" description="Disordered" evidence="1">
    <location>
        <begin position="1"/>
        <end position="120"/>
    </location>
</feature>
<proteinExistence type="predicted"/>
<dbReference type="EMBL" id="MG011690">
    <property type="protein sequence ID" value="AVK76491.1"/>
    <property type="molecule type" value="Genomic_DNA"/>
</dbReference>
<evidence type="ECO:0000313" key="2">
    <source>
        <dbReference type="EMBL" id="AVK76491.1"/>
    </source>
</evidence>